<evidence type="ECO:0000256" key="1">
    <source>
        <dbReference type="ARBA" id="ARBA00022723"/>
    </source>
</evidence>
<dbReference type="GO" id="GO:0016020">
    <property type="term" value="C:membrane"/>
    <property type="evidence" value="ECO:0007669"/>
    <property type="project" value="GOC"/>
</dbReference>
<organism evidence="4 5">
    <name type="scientific">Moraxella pluranimalium</name>
    <dbReference type="NCBI Taxonomy" id="470453"/>
    <lineage>
        <taxon>Bacteria</taxon>
        <taxon>Pseudomonadati</taxon>
        <taxon>Pseudomonadota</taxon>
        <taxon>Gammaproteobacteria</taxon>
        <taxon>Moraxellales</taxon>
        <taxon>Moraxellaceae</taxon>
        <taxon>Moraxella</taxon>
    </lineage>
</organism>
<dbReference type="SUPFAM" id="SSF56300">
    <property type="entry name" value="Metallo-dependent phosphatases"/>
    <property type="match status" value="1"/>
</dbReference>
<dbReference type="GO" id="GO:0009245">
    <property type="term" value="P:lipid A biosynthetic process"/>
    <property type="evidence" value="ECO:0007669"/>
    <property type="project" value="TreeGrafter"/>
</dbReference>
<dbReference type="Proteomes" id="UP000189800">
    <property type="component" value="Unassembled WGS sequence"/>
</dbReference>
<dbReference type="Gene3D" id="3.60.21.10">
    <property type="match status" value="1"/>
</dbReference>
<evidence type="ECO:0000313" key="4">
    <source>
        <dbReference type="EMBL" id="OOS23335.1"/>
    </source>
</evidence>
<evidence type="ECO:0000256" key="2">
    <source>
        <dbReference type="ARBA" id="ARBA00022801"/>
    </source>
</evidence>
<sequence length="289" mass="32498">MRHWFGSIRFWIAVAILLVISIIATDDRIIVRHYTWQAPHDSPATETLSIAIITDLHSCFYGNNQSQIIDILTSRHIDAIVLGGDIYDDVLPQTHADVLLSQLSAITPNVYYVNGNHELYLPHDTYQQIEQKIRQYGIHILHGQGQAISADSPVMIWGVSDPVSGRFAQDLRTVGQLAKAQKPNILISHRPEHITDYTRYPFDIVISGHAHGGQWRVPYLINGLFAPNQGILPKYAGGSYQLPNPSSHSQQTQLIVSRGLARESTRYIPRIFNRPEVVFLTINPKSGQL</sequence>
<dbReference type="AlphaFoldDB" id="A0A1T0CLZ2"/>
<accession>A0A1T0CLZ2</accession>
<dbReference type="EMBL" id="MUYU01000017">
    <property type="protein sequence ID" value="OOS23335.1"/>
    <property type="molecule type" value="Genomic_DNA"/>
</dbReference>
<evidence type="ECO:0000259" key="3">
    <source>
        <dbReference type="Pfam" id="PF00149"/>
    </source>
</evidence>
<dbReference type="RefSeq" id="WP_078254404.1">
    <property type="nucleotide sequence ID" value="NZ_MUYU01000017.1"/>
</dbReference>
<evidence type="ECO:0000313" key="5">
    <source>
        <dbReference type="Proteomes" id="UP000189800"/>
    </source>
</evidence>
<feature type="domain" description="Calcineurin-like phosphoesterase" evidence="3">
    <location>
        <begin position="49"/>
        <end position="212"/>
    </location>
</feature>
<dbReference type="Pfam" id="PF00149">
    <property type="entry name" value="Metallophos"/>
    <property type="match status" value="1"/>
</dbReference>
<dbReference type="STRING" id="470453.B0680_07090"/>
<keyword evidence="2" id="KW-0378">Hydrolase</keyword>
<dbReference type="GO" id="GO:0046872">
    <property type="term" value="F:metal ion binding"/>
    <property type="evidence" value="ECO:0007669"/>
    <property type="project" value="UniProtKB-KW"/>
</dbReference>
<dbReference type="InterPro" id="IPR004843">
    <property type="entry name" value="Calcineurin-like_PHP"/>
</dbReference>
<dbReference type="PANTHER" id="PTHR31302">
    <property type="entry name" value="TRANSMEMBRANE PROTEIN WITH METALLOPHOSPHOESTERASE DOMAIN-RELATED"/>
    <property type="match status" value="1"/>
</dbReference>
<protein>
    <recommendedName>
        <fullName evidence="3">Calcineurin-like phosphoesterase domain-containing protein</fullName>
    </recommendedName>
</protein>
<proteinExistence type="predicted"/>
<dbReference type="PANTHER" id="PTHR31302:SF31">
    <property type="entry name" value="PHOSPHODIESTERASE YAEI"/>
    <property type="match status" value="1"/>
</dbReference>
<keyword evidence="5" id="KW-1185">Reference proteome</keyword>
<dbReference type="InterPro" id="IPR029052">
    <property type="entry name" value="Metallo-depent_PP-like"/>
</dbReference>
<dbReference type="GO" id="GO:0008758">
    <property type="term" value="F:UDP-2,3-diacylglucosamine hydrolase activity"/>
    <property type="evidence" value="ECO:0007669"/>
    <property type="project" value="TreeGrafter"/>
</dbReference>
<name>A0A1T0CLZ2_9GAMM</name>
<dbReference type="InterPro" id="IPR051158">
    <property type="entry name" value="Metallophosphoesterase_sf"/>
</dbReference>
<keyword evidence="1" id="KW-0479">Metal-binding</keyword>
<comment type="caution">
    <text evidence="4">The sequence shown here is derived from an EMBL/GenBank/DDBJ whole genome shotgun (WGS) entry which is preliminary data.</text>
</comment>
<dbReference type="OrthoDB" id="9780884at2"/>
<gene>
    <name evidence="4" type="ORF">B0680_07090</name>
</gene>
<reference evidence="4 5" key="1">
    <citation type="submission" date="2017-02" db="EMBL/GenBank/DDBJ databases">
        <title>Draft genome sequence of Moraxella pluranimalium CCUG 54913T type strain.</title>
        <authorList>
            <person name="Salva-Serra F."/>
            <person name="Engstrom-Jakobsson H."/>
            <person name="Thorell K."/>
            <person name="Jaen-Luchoro D."/>
            <person name="Gonzales-Siles L."/>
            <person name="Karlsson R."/>
            <person name="Yazdan S."/>
            <person name="Boulund F."/>
            <person name="Johnning A."/>
            <person name="Engstrand L."/>
            <person name="Kristiansson E."/>
            <person name="Moore E."/>
        </authorList>
    </citation>
    <scope>NUCLEOTIDE SEQUENCE [LARGE SCALE GENOMIC DNA]</scope>
    <source>
        <strain evidence="4 5">CCUG 54913</strain>
    </source>
</reference>